<dbReference type="Gene3D" id="3.90.480.10">
    <property type="entry name" value="Sulfite Reductase Hemoprotein,Domain 2"/>
    <property type="match status" value="1"/>
</dbReference>
<feature type="domain" description="Nitrite/Sulfite reductase ferredoxin-like" evidence="8">
    <location>
        <begin position="307"/>
        <end position="371"/>
    </location>
</feature>
<feature type="domain" description="Nitrite/sulphite reductase 4Fe-4S" evidence="7">
    <location>
        <begin position="120"/>
        <end position="269"/>
    </location>
</feature>
<feature type="domain" description="Nitrite/Sulfite reductase ferredoxin-like" evidence="8">
    <location>
        <begin position="44"/>
        <end position="109"/>
    </location>
</feature>
<sequence length="716" mass="78245">MQQPRIQAVMAEIDRLDQAVNLFEQGALSEDRFLALRMSLGVYTQRTQGAYMVRLKLPGGRITPGQMVAVADRLERLPHAATIHLTTRQDMQLKPVFGDRLVELLRGLHQDGLCTGEAGGPTVRNIVACPMAGICPMEERDVLPIVDGLKERYLGNPLTRFLPRKFKIAVSGCAAGCAQEGVHDLGITACRDEDGQGGYRVSMGGGLGHKPRQARVIEPWVAESELFPVVEAVLRVHHRYSDREKKSRARLKFLWERFDEETVLGHYQEALTRTRRIAGFPNAFPGAWSEVSETKEIQCAWGRETTPQRQPGLWSVPVRVPLGDLTPSRLRGLGALAGELGLSEVRVTTDMNLLMVGVPVTRALELEERLTGLGLSRPRVGEDVTACVGSEVCNLGLTAAPLLARQLTGGVFDLKVRVSGCPNGCVHSDVCDIGLSGEIRRPHGIPLPFYRLLVGGLGSGSGLLGRCIASIPATRAPRAVARIQKAFAESGMTGDGFSSWIGQQNDAALMALVGDLEEITPDEATDLAEFEQARCGFELKTGLNECMGSRRVHVEMAFSRAAHERDCCHAHLEAGEAGPFLKTTREILTGLGVTLLAPTPMPVALTELSLEQLAVNAMRKPALTTPLVEAFTLLTERQRQLEQGAEWRDLTRFLTDLDRWIGLLAEQWCREDPTLYLIAYLSASFHSLPMVDDGNNIAGTFGPRVGHAGESWREVA</sequence>
<evidence type="ECO:0000256" key="4">
    <source>
        <dbReference type="ARBA" id="ARBA00023002"/>
    </source>
</evidence>
<reference evidence="9 10" key="1">
    <citation type="submission" date="2024-05" db="EMBL/GenBank/DDBJ databases">
        <authorList>
            <consortium name="Candidatus Magnetaquicoccaceae bacterium FCR-1 genome sequencing consortium"/>
            <person name="Shimoshige H."/>
            <person name="Shimamura S."/>
            <person name="Taoka A."/>
            <person name="Kobayashi H."/>
            <person name="Maekawa T."/>
        </authorList>
    </citation>
    <scope>NUCLEOTIDE SEQUENCE [LARGE SCALE GENOMIC DNA]</scope>
    <source>
        <strain evidence="9 10">FCR-1</strain>
    </source>
</reference>
<evidence type="ECO:0000313" key="10">
    <source>
        <dbReference type="Proteomes" id="UP001628193"/>
    </source>
</evidence>
<evidence type="ECO:0000259" key="7">
    <source>
        <dbReference type="Pfam" id="PF01077"/>
    </source>
</evidence>
<dbReference type="InterPro" id="IPR036136">
    <property type="entry name" value="Nit/Sulf_reduc_fer-like_dom_sf"/>
</dbReference>
<dbReference type="PANTHER" id="PTHR32439:SF9">
    <property type="entry name" value="BLR3264 PROTEIN"/>
    <property type="match status" value="1"/>
</dbReference>
<proteinExistence type="predicted"/>
<comment type="caution">
    <text evidence="9">The sequence shown here is derived from an EMBL/GenBank/DDBJ whole genome shotgun (WGS) entry which is preliminary data.</text>
</comment>
<dbReference type="InterPro" id="IPR005117">
    <property type="entry name" value="NiRdtase/SiRdtase_haem-b_fer"/>
</dbReference>
<evidence type="ECO:0000256" key="1">
    <source>
        <dbReference type="ARBA" id="ARBA00022485"/>
    </source>
</evidence>
<dbReference type="Proteomes" id="UP001628193">
    <property type="component" value="Unassembled WGS sequence"/>
</dbReference>
<keyword evidence="4" id="KW-0560">Oxidoreductase</keyword>
<keyword evidence="5" id="KW-0408">Iron</keyword>
<dbReference type="Pfam" id="PF01077">
    <property type="entry name" value="NIR_SIR"/>
    <property type="match status" value="1"/>
</dbReference>
<name>A0ABQ0C5G9_9PROT</name>
<organism evidence="9 10">
    <name type="scientific">Candidatus Magnetaquiglobus chichijimensis</name>
    <dbReference type="NCBI Taxonomy" id="3141448"/>
    <lineage>
        <taxon>Bacteria</taxon>
        <taxon>Pseudomonadati</taxon>
        <taxon>Pseudomonadota</taxon>
        <taxon>Magnetococcia</taxon>
        <taxon>Magnetococcales</taxon>
        <taxon>Candidatus Magnetaquicoccaceae</taxon>
        <taxon>Candidatus Magnetaquiglobus</taxon>
    </lineage>
</organism>
<dbReference type="SUPFAM" id="SSF56014">
    <property type="entry name" value="Nitrite and sulphite reductase 4Fe-4S domain-like"/>
    <property type="match status" value="2"/>
</dbReference>
<accession>A0ABQ0C5G9</accession>
<evidence type="ECO:0000256" key="3">
    <source>
        <dbReference type="ARBA" id="ARBA00022723"/>
    </source>
</evidence>
<evidence type="ECO:0000256" key="2">
    <source>
        <dbReference type="ARBA" id="ARBA00022617"/>
    </source>
</evidence>
<dbReference type="InterPro" id="IPR051329">
    <property type="entry name" value="NIR_SIR_4Fe-4S"/>
</dbReference>
<keyword evidence="3" id="KW-0479">Metal-binding</keyword>
<evidence type="ECO:0000256" key="5">
    <source>
        <dbReference type="ARBA" id="ARBA00023004"/>
    </source>
</evidence>
<keyword evidence="6" id="KW-0411">Iron-sulfur</keyword>
<dbReference type="RefSeq" id="WP_420903853.1">
    <property type="nucleotide sequence ID" value="NZ_BAAFGK010000002.1"/>
</dbReference>
<evidence type="ECO:0000313" key="9">
    <source>
        <dbReference type="EMBL" id="GAB0056137.1"/>
    </source>
</evidence>
<dbReference type="InterPro" id="IPR006066">
    <property type="entry name" value="NO2/SO3_Rdtase_FeS/sirohaem_BS"/>
</dbReference>
<dbReference type="Gene3D" id="3.30.413.10">
    <property type="entry name" value="Sulfite Reductase Hemoprotein, domain 1"/>
    <property type="match status" value="2"/>
</dbReference>
<dbReference type="InterPro" id="IPR006067">
    <property type="entry name" value="NO2/SO3_Rdtase_4Fe4S_dom"/>
</dbReference>
<dbReference type="Pfam" id="PF03460">
    <property type="entry name" value="NIR_SIR_ferr"/>
    <property type="match status" value="2"/>
</dbReference>
<reference evidence="9 10" key="2">
    <citation type="submission" date="2024-09" db="EMBL/GenBank/DDBJ databases">
        <title>Draft genome sequence of Candidatus Magnetaquicoccaceae bacterium FCR-1.</title>
        <authorList>
            <person name="Shimoshige H."/>
            <person name="Shimamura S."/>
            <person name="Taoka A."/>
            <person name="Kobayashi H."/>
            <person name="Maekawa T."/>
        </authorList>
    </citation>
    <scope>NUCLEOTIDE SEQUENCE [LARGE SCALE GENOMIC DNA]</scope>
    <source>
        <strain evidence="9 10">FCR-1</strain>
    </source>
</reference>
<dbReference type="SUPFAM" id="SSF55124">
    <property type="entry name" value="Nitrite/Sulfite reductase N-terminal domain-like"/>
    <property type="match status" value="2"/>
</dbReference>
<protein>
    <submittedName>
        <fullName evidence="9">Sulfite reductase (NADPH) hemoprotein beta-component</fullName>
    </submittedName>
</protein>
<keyword evidence="2" id="KW-0349">Heme</keyword>
<gene>
    <name evidence="9" type="primary">cysI</name>
    <name evidence="9" type="ORF">SIID45300_00442</name>
</gene>
<dbReference type="InterPro" id="IPR045854">
    <property type="entry name" value="NO2/SO3_Rdtase_4Fe4S_sf"/>
</dbReference>
<dbReference type="PANTHER" id="PTHR32439">
    <property type="entry name" value="FERREDOXIN--NITRITE REDUCTASE, CHLOROPLASTIC"/>
    <property type="match status" value="1"/>
</dbReference>
<dbReference type="PROSITE" id="PS00365">
    <property type="entry name" value="NIR_SIR"/>
    <property type="match status" value="2"/>
</dbReference>
<dbReference type="EMBL" id="BAAFGK010000002">
    <property type="protein sequence ID" value="GAB0056137.1"/>
    <property type="molecule type" value="Genomic_DNA"/>
</dbReference>
<keyword evidence="10" id="KW-1185">Reference proteome</keyword>
<keyword evidence="1" id="KW-0004">4Fe-4S</keyword>
<evidence type="ECO:0000259" key="8">
    <source>
        <dbReference type="Pfam" id="PF03460"/>
    </source>
</evidence>
<evidence type="ECO:0000256" key="6">
    <source>
        <dbReference type="ARBA" id="ARBA00023014"/>
    </source>
</evidence>